<sequence length="221" mass="24997">MLIITFEINCQQKLKEKVMAEVAKALQERKAAKAKFTRKKNAFFTAVAKKENMGDIEGNFNELTKAWRDVEGKHDNYIVLLEGDEAPEKEEAWINELQNTDANSVYNRCASENLLKAKEDEMSAKFEGLAKKKASLEAMFKSSFEQVKGLLTPDSTGTIATASLKKCECDLATIFNDCKSLHDDIIELPLEARYIETEIEWIRKLHAQYSDIASQVESCSD</sequence>
<reference evidence="1 2" key="1">
    <citation type="submission" date="2022-05" db="EMBL/GenBank/DDBJ databases">
        <authorList>
            <consortium name="Genoscope - CEA"/>
            <person name="William W."/>
        </authorList>
    </citation>
    <scope>NUCLEOTIDE SEQUENCE [LARGE SCALE GENOMIC DNA]</scope>
</reference>
<proteinExistence type="predicted"/>
<name>A0AAU9WJK2_9CNID</name>
<feature type="non-terminal residue" evidence="1">
    <location>
        <position position="221"/>
    </location>
</feature>
<dbReference type="Proteomes" id="UP001159428">
    <property type="component" value="Unassembled WGS sequence"/>
</dbReference>
<comment type="caution">
    <text evidence="1">The sequence shown here is derived from an EMBL/GenBank/DDBJ whole genome shotgun (WGS) entry which is preliminary data.</text>
</comment>
<dbReference type="AlphaFoldDB" id="A0AAU9WJK2"/>
<dbReference type="EMBL" id="CALNXJ010000014">
    <property type="protein sequence ID" value="CAH3114745.1"/>
    <property type="molecule type" value="Genomic_DNA"/>
</dbReference>
<gene>
    <name evidence="1" type="ORF">PMEA_00005619</name>
</gene>
<evidence type="ECO:0000313" key="2">
    <source>
        <dbReference type="Proteomes" id="UP001159428"/>
    </source>
</evidence>
<keyword evidence="2" id="KW-1185">Reference proteome</keyword>
<accession>A0AAU9WJK2</accession>
<evidence type="ECO:0000313" key="1">
    <source>
        <dbReference type="EMBL" id="CAH3114745.1"/>
    </source>
</evidence>
<protein>
    <submittedName>
        <fullName evidence="1">Uncharacterized protein</fullName>
    </submittedName>
</protein>
<organism evidence="1 2">
    <name type="scientific">Pocillopora meandrina</name>
    <dbReference type="NCBI Taxonomy" id="46732"/>
    <lineage>
        <taxon>Eukaryota</taxon>
        <taxon>Metazoa</taxon>
        <taxon>Cnidaria</taxon>
        <taxon>Anthozoa</taxon>
        <taxon>Hexacorallia</taxon>
        <taxon>Scleractinia</taxon>
        <taxon>Astrocoeniina</taxon>
        <taxon>Pocilloporidae</taxon>
        <taxon>Pocillopora</taxon>
    </lineage>
</organism>